<dbReference type="SMART" id="SM00849">
    <property type="entry name" value="Lactamase_B"/>
    <property type="match status" value="1"/>
</dbReference>
<keyword evidence="3" id="KW-0479">Metal-binding</keyword>
<proteinExistence type="inferred from homology"/>
<keyword evidence="5" id="KW-0862">Zinc</keyword>
<dbReference type="SUPFAM" id="SSF56281">
    <property type="entry name" value="Metallo-hydrolase/oxidoreductase"/>
    <property type="match status" value="1"/>
</dbReference>
<evidence type="ECO:0000313" key="8">
    <source>
        <dbReference type="Proteomes" id="UP001610432"/>
    </source>
</evidence>
<accession>A0ABR4M588</accession>
<comment type="cofactor">
    <cofactor evidence="1">
        <name>Zn(2+)</name>
        <dbReference type="ChEBI" id="CHEBI:29105"/>
    </cofactor>
</comment>
<dbReference type="EMBL" id="JBFXLQ010000003">
    <property type="protein sequence ID" value="KAL2871733.1"/>
    <property type="molecule type" value="Genomic_DNA"/>
</dbReference>
<dbReference type="InterPro" id="IPR050662">
    <property type="entry name" value="Sec-metab_biosynth-thioest"/>
</dbReference>
<dbReference type="InterPro" id="IPR036866">
    <property type="entry name" value="RibonucZ/Hydroxyglut_hydro"/>
</dbReference>
<comment type="similarity">
    <text evidence="2">Belongs to the metallo-beta-lactamase superfamily.</text>
</comment>
<evidence type="ECO:0000313" key="7">
    <source>
        <dbReference type="EMBL" id="KAL2871733.1"/>
    </source>
</evidence>
<dbReference type="InterPro" id="IPR047921">
    <property type="entry name" value="LACTB2-like_MBL-fold"/>
</dbReference>
<comment type="caution">
    <text evidence="7">The sequence shown here is derived from an EMBL/GenBank/DDBJ whole genome shotgun (WGS) entry which is preliminary data.</text>
</comment>
<dbReference type="GeneID" id="98149547"/>
<dbReference type="Gene3D" id="1.10.10.10">
    <property type="entry name" value="Winged helix-like DNA-binding domain superfamily/Winged helix DNA-binding domain"/>
    <property type="match status" value="1"/>
</dbReference>
<sequence length="311" mass="34256">MAPGEGGYRQINKALNICAFEDYLEGQQKALPPLPDVEQVSPRVLRVLGQNPGKFTLQGTNTFIVGTGSERLIVDTGQGIPDWADLIHETLTRRGITLSHVLLTHWHGDHTGGVPDLIRMYPHLSSAIYKHTPSKTQQPIVDGQIFRVEGATVRAVHTPGHSSDHMCFVLEEEHGMFTGDNILGHGTSAVEHLSTWMDTLYKMQAQDCLTGYPAHGIVISNLRTKIKGELARKLQRERQVLKVLVQAKQGKRSVTVKELVASMYGNGVGAGVRELALEPFMDEVLRKLAEDGAVAFEVRGGVKRWFALEAV</sequence>
<dbReference type="Proteomes" id="UP001610432">
    <property type="component" value="Unassembled WGS sequence"/>
</dbReference>
<evidence type="ECO:0000256" key="5">
    <source>
        <dbReference type="ARBA" id="ARBA00022833"/>
    </source>
</evidence>
<dbReference type="Gene3D" id="3.60.15.10">
    <property type="entry name" value="Ribonuclease Z/Hydroxyacylglutathione hydrolase-like"/>
    <property type="match status" value="1"/>
</dbReference>
<keyword evidence="4" id="KW-0378">Hydrolase</keyword>
<evidence type="ECO:0000259" key="6">
    <source>
        <dbReference type="SMART" id="SM00849"/>
    </source>
</evidence>
<evidence type="ECO:0000256" key="3">
    <source>
        <dbReference type="ARBA" id="ARBA00022723"/>
    </source>
</evidence>
<dbReference type="RefSeq" id="XP_070890712.1">
    <property type="nucleotide sequence ID" value="XM_071034475.1"/>
</dbReference>
<feature type="domain" description="Metallo-beta-lactamase" evidence="6">
    <location>
        <begin position="59"/>
        <end position="215"/>
    </location>
</feature>
<dbReference type="CDD" id="cd07722">
    <property type="entry name" value="LACTB2-like_MBL-fold"/>
    <property type="match status" value="1"/>
</dbReference>
<gene>
    <name evidence="7" type="ORF">BJX67DRAFT_389200</name>
</gene>
<keyword evidence="8" id="KW-1185">Reference proteome</keyword>
<evidence type="ECO:0000256" key="1">
    <source>
        <dbReference type="ARBA" id="ARBA00001947"/>
    </source>
</evidence>
<protein>
    <submittedName>
        <fullName evidence="7">Beta-lactamase-like protein</fullName>
    </submittedName>
</protein>
<dbReference type="InterPro" id="IPR036388">
    <property type="entry name" value="WH-like_DNA-bd_sf"/>
</dbReference>
<evidence type="ECO:0000256" key="4">
    <source>
        <dbReference type="ARBA" id="ARBA00022801"/>
    </source>
</evidence>
<dbReference type="PANTHER" id="PTHR23131:SF3">
    <property type="entry name" value="ATROCHRYSONE CARBOXYL ACP THIOESTERASE"/>
    <property type="match status" value="1"/>
</dbReference>
<name>A0ABR4M588_9EURO</name>
<evidence type="ECO:0000256" key="2">
    <source>
        <dbReference type="ARBA" id="ARBA00007749"/>
    </source>
</evidence>
<organism evidence="7 8">
    <name type="scientific">Aspergillus lucknowensis</name>
    <dbReference type="NCBI Taxonomy" id="176173"/>
    <lineage>
        <taxon>Eukaryota</taxon>
        <taxon>Fungi</taxon>
        <taxon>Dikarya</taxon>
        <taxon>Ascomycota</taxon>
        <taxon>Pezizomycotina</taxon>
        <taxon>Eurotiomycetes</taxon>
        <taxon>Eurotiomycetidae</taxon>
        <taxon>Eurotiales</taxon>
        <taxon>Aspergillaceae</taxon>
        <taxon>Aspergillus</taxon>
        <taxon>Aspergillus subgen. Nidulantes</taxon>
    </lineage>
</organism>
<dbReference type="Pfam" id="PF00753">
    <property type="entry name" value="Lactamase_B"/>
    <property type="match status" value="1"/>
</dbReference>
<dbReference type="InterPro" id="IPR001279">
    <property type="entry name" value="Metallo-B-lactamas"/>
</dbReference>
<reference evidence="7 8" key="1">
    <citation type="submission" date="2024-07" db="EMBL/GenBank/DDBJ databases">
        <title>Section-level genome sequencing and comparative genomics of Aspergillus sections Usti and Cavernicolus.</title>
        <authorList>
            <consortium name="Lawrence Berkeley National Laboratory"/>
            <person name="Nybo J.L."/>
            <person name="Vesth T.C."/>
            <person name="Theobald S."/>
            <person name="Frisvad J.C."/>
            <person name="Larsen T.O."/>
            <person name="Kjaerboelling I."/>
            <person name="Rothschild-Mancinelli K."/>
            <person name="Lyhne E.K."/>
            <person name="Kogle M.E."/>
            <person name="Barry K."/>
            <person name="Clum A."/>
            <person name="Na H."/>
            <person name="Ledsgaard L."/>
            <person name="Lin J."/>
            <person name="Lipzen A."/>
            <person name="Kuo A."/>
            <person name="Riley R."/>
            <person name="Mondo S."/>
            <person name="Labutti K."/>
            <person name="Haridas S."/>
            <person name="Pangalinan J."/>
            <person name="Salamov A.A."/>
            <person name="Simmons B.A."/>
            <person name="Magnuson J.K."/>
            <person name="Chen J."/>
            <person name="Drula E."/>
            <person name="Henrissat B."/>
            <person name="Wiebenga A."/>
            <person name="Lubbers R.J."/>
            <person name="Gomes A.C."/>
            <person name="Macurrencykelacurrency M.R."/>
            <person name="Stajich J."/>
            <person name="Grigoriev I.V."/>
            <person name="Mortensen U.H."/>
            <person name="De Vries R.P."/>
            <person name="Baker S.E."/>
            <person name="Andersen M.R."/>
        </authorList>
    </citation>
    <scope>NUCLEOTIDE SEQUENCE [LARGE SCALE GENOMIC DNA]</scope>
    <source>
        <strain evidence="7 8">CBS 449.75</strain>
    </source>
</reference>
<dbReference type="PANTHER" id="PTHR23131">
    <property type="entry name" value="ENDORIBONUCLEASE LACTB2"/>
    <property type="match status" value="1"/>
</dbReference>